<evidence type="ECO:0000256" key="1">
    <source>
        <dbReference type="SAM" id="MobiDB-lite"/>
    </source>
</evidence>
<comment type="caution">
    <text evidence="3">The sequence shown here is derived from an EMBL/GenBank/DDBJ whole genome shotgun (WGS) entry which is preliminary data.</text>
</comment>
<feature type="compositionally biased region" description="Basic and acidic residues" evidence="1">
    <location>
        <begin position="114"/>
        <end position="133"/>
    </location>
</feature>
<gene>
    <name evidence="3" type="ORF">SLS53_005278</name>
</gene>
<dbReference type="InterPro" id="IPR013087">
    <property type="entry name" value="Znf_C2H2_type"/>
</dbReference>
<proteinExistence type="predicted"/>
<evidence type="ECO:0000313" key="3">
    <source>
        <dbReference type="EMBL" id="KAK7740809.1"/>
    </source>
</evidence>
<feature type="domain" description="C2H2-type" evidence="2">
    <location>
        <begin position="423"/>
        <end position="446"/>
    </location>
</feature>
<evidence type="ECO:0000313" key="4">
    <source>
        <dbReference type="Proteomes" id="UP001320245"/>
    </source>
</evidence>
<feature type="compositionally biased region" description="Polar residues" evidence="1">
    <location>
        <begin position="137"/>
        <end position="150"/>
    </location>
</feature>
<evidence type="ECO:0000259" key="2">
    <source>
        <dbReference type="PROSITE" id="PS00028"/>
    </source>
</evidence>
<dbReference type="Proteomes" id="UP001320245">
    <property type="component" value="Unassembled WGS sequence"/>
</dbReference>
<feature type="compositionally biased region" description="Basic and acidic residues" evidence="1">
    <location>
        <begin position="297"/>
        <end position="311"/>
    </location>
</feature>
<dbReference type="PROSITE" id="PS00028">
    <property type="entry name" value="ZINC_FINGER_C2H2_1"/>
    <property type="match status" value="1"/>
</dbReference>
<dbReference type="EMBL" id="JAJSPL020000019">
    <property type="protein sequence ID" value="KAK7740809.1"/>
    <property type="molecule type" value="Genomic_DNA"/>
</dbReference>
<dbReference type="AlphaFoldDB" id="A0AAN9UDH9"/>
<keyword evidence="4" id="KW-1185">Reference proteome</keyword>
<feature type="region of interest" description="Disordered" evidence="1">
    <location>
        <begin position="1"/>
        <end position="153"/>
    </location>
</feature>
<name>A0AAN9UDH9_9PEZI</name>
<feature type="compositionally biased region" description="Basic and acidic residues" evidence="1">
    <location>
        <begin position="382"/>
        <end position="396"/>
    </location>
</feature>
<organism evidence="3 4">
    <name type="scientific">Cytospora paraplurivora</name>
    <dbReference type="NCBI Taxonomy" id="2898453"/>
    <lineage>
        <taxon>Eukaryota</taxon>
        <taxon>Fungi</taxon>
        <taxon>Dikarya</taxon>
        <taxon>Ascomycota</taxon>
        <taxon>Pezizomycotina</taxon>
        <taxon>Sordariomycetes</taxon>
        <taxon>Sordariomycetidae</taxon>
        <taxon>Diaporthales</taxon>
        <taxon>Cytosporaceae</taxon>
        <taxon>Cytospora</taxon>
    </lineage>
</organism>
<protein>
    <recommendedName>
        <fullName evidence="2">C2H2-type domain-containing protein</fullName>
    </recommendedName>
</protein>
<reference evidence="3 4" key="1">
    <citation type="journal article" date="2023" name="PLoS ONE">
        <title>Cytospora paraplurivora sp. nov. isolated from orchards with fruit tree decline syndrome in Ontario, Canada.</title>
        <authorList>
            <person name="Ilyukhin E."/>
            <person name="Nguyen H.D.T."/>
            <person name="Castle A.J."/>
            <person name="Ellouze W."/>
        </authorList>
    </citation>
    <scope>NUCLEOTIDE SEQUENCE [LARGE SCALE GENOMIC DNA]</scope>
    <source>
        <strain evidence="3 4">FDS-564</strain>
    </source>
</reference>
<sequence>MALSPFKTVSLPSLRPGQISPAASPKEQSIQPDLSSLKVGRNATNLLKHGVATGKGTGGQSSPKPAPSRLRILKQTQHHAGDSLQDAPLSHGPSSEVSGASRPAPKKSQNTKAESSRQRGQQDGRLPSRDLHFSKGAQLSSGTKPNQPAINSVLIKPVKPEKDHRFFFRLTDKELRKFKRRHRKGPTLTGCSDLAIAQELNRLGRGWKGFDRASRVAEDEGRPDDFMRQFQTERWLMSTGLPLPEGAISMQAAADAVEGGSNALAKWNERFPSYDMAKTKGSKDAGGGRGSSAPSDQSDKGLCDHTLDRHTKGSTPAPLKPDAADVKMIPPDSTNQDQPQKLVETSESDFQPRQRGRPKGSKNETNSLTPPLDRPRTRRVQARPDYRIRRVRERQPDAPLRAPSPTPRDFYDRVQPHFPQFMCEWAGCKAILNNTTNLRKHVGIVHGQEARETLCCSWGKCGRDDSTGVFSAFASIEGLEDHLETLHLESIKWRVGDGRRGQGIVLKESALGDTSYLLWNGRQVTPSIRNQKIETPAEWRTRKNRLRNFLLKSALNAPSDSEEMEFGD</sequence>
<feature type="compositionally biased region" description="Polar residues" evidence="1">
    <location>
        <begin position="332"/>
        <end position="351"/>
    </location>
</feature>
<feature type="region of interest" description="Disordered" evidence="1">
    <location>
        <begin position="276"/>
        <end position="409"/>
    </location>
</feature>
<accession>A0AAN9UDH9</accession>